<reference evidence="1" key="1">
    <citation type="submission" date="2014-11" db="EMBL/GenBank/DDBJ databases">
        <authorList>
            <person name="Amaro Gonzalez C."/>
        </authorList>
    </citation>
    <scope>NUCLEOTIDE SEQUENCE</scope>
</reference>
<accession>A0A0E9WGH4</accession>
<name>A0A0E9WGH4_ANGAN</name>
<organism evidence="1">
    <name type="scientific">Anguilla anguilla</name>
    <name type="common">European freshwater eel</name>
    <name type="synonym">Muraena anguilla</name>
    <dbReference type="NCBI Taxonomy" id="7936"/>
    <lineage>
        <taxon>Eukaryota</taxon>
        <taxon>Metazoa</taxon>
        <taxon>Chordata</taxon>
        <taxon>Craniata</taxon>
        <taxon>Vertebrata</taxon>
        <taxon>Euteleostomi</taxon>
        <taxon>Actinopterygii</taxon>
        <taxon>Neopterygii</taxon>
        <taxon>Teleostei</taxon>
        <taxon>Anguilliformes</taxon>
        <taxon>Anguillidae</taxon>
        <taxon>Anguilla</taxon>
    </lineage>
</organism>
<dbReference type="AlphaFoldDB" id="A0A0E9WGH4"/>
<sequence length="50" mass="5748">MRLIDSAATYEVDQNGQAPPTVLNKGRNILRWLWVSCYGYNDIEACQFIL</sequence>
<reference evidence="1" key="2">
    <citation type="journal article" date="2015" name="Fish Shellfish Immunol.">
        <title>Early steps in the European eel (Anguilla anguilla)-Vibrio vulnificus interaction in the gills: Role of the RtxA13 toxin.</title>
        <authorList>
            <person name="Callol A."/>
            <person name="Pajuelo D."/>
            <person name="Ebbesson L."/>
            <person name="Teles M."/>
            <person name="MacKenzie S."/>
            <person name="Amaro C."/>
        </authorList>
    </citation>
    <scope>NUCLEOTIDE SEQUENCE</scope>
</reference>
<proteinExistence type="predicted"/>
<evidence type="ECO:0000313" key="1">
    <source>
        <dbReference type="EMBL" id="JAH88583.1"/>
    </source>
</evidence>
<dbReference type="EMBL" id="GBXM01019994">
    <property type="protein sequence ID" value="JAH88583.1"/>
    <property type="molecule type" value="Transcribed_RNA"/>
</dbReference>
<protein>
    <submittedName>
        <fullName evidence="1">Uncharacterized protein</fullName>
    </submittedName>
</protein>